<feature type="transmembrane region" description="Helical" evidence="7">
    <location>
        <begin position="26"/>
        <end position="45"/>
    </location>
</feature>
<name>A0A2A7U2Y7_EDWTA</name>
<keyword evidence="6 7" id="KW-0472">Membrane</keyword>
<dbReference type="GO" id="GO:0005886">
    <property type="term" value="C:plasma membrane"/>
    <property type="evidence" value="ECO:0007669"/>
    <property type="project" value="UniProtKB-SubCell"/>
</dbReference>
<dbReference type="AlphaFoldDB" id="A0A2A7U2Y7"/>
<dbReference type="PANTHER" id="PTHR30462">
    <property type="entry name" value="INTERMEMBRANE TRANSPORT PROTEIN PQIB-RELATED"/>
    <property type="match status" value="1"/>
</dbReference>
<keyword evidence="2" id="KW-1003">Cell membrane</keyword>
<feature type="domain" description="Mce/MlaD" evidence="8">
    <location>
        <begin position="282"/>
        <end position="351"/>
    </location>
</feature>
<comment type="caution">
    <text evidence="9">The sequence shown here is derived from an EMBL/GenBank/DDBJ whole genome shotgun (WGS) entry which is preliminary data.</text>
</comment>
<comment type="subcellular location">
    <subcellularLocation>
        <location evidence="1">Cell inner membrane</location>
    </subcellularLocation>
</comment>
<evidence type="ECO:0000256" key="4">
    <source>
        <dbReference type="ARBA" id="ARBA00022692"/>
    </source>
</evidence>
<evidence type="ECO:0000256" key="5">
    <source>
        <dbReference type="ARBA" id="ARBA00022989"/>
    </source>
</evidence>
<protein>
    <submittedName>
        <fullName evidence="9">MCE family protein</fullName>
    </submittedName>
</protein>
<feature type="domain" description="Mce/MlaD" evidence="8">
    <location>
        <begin position="397"/>
        <end position="459"/>
    </location>
</feature>
<reference evidence="10" key="1">
    <citation type="submission" date="2017-09" db="EMBL/GenBank/DDBJ databases">
        <title>FDA dAtabase for Regulatory Grade micrObial Sequences (FDA-ARGOS): Supporting development and validation of Infectious Disease Dx tests.</title>
        <authorList>
            <person name="Goldberg B."/>
            <person name="Campos J."/>
            <person name="Tallon L."/>
            <person name="Sadzewicz L."/>
            <person name="Ott S."/>
            <person name="Zhao X."/>
            <person name="Nagaraj S."/>
            <person name="Vavikolanu K."/>
            <person name="Aluvathingal J."/>
            <person name="Nadendla S."/>
            <person name="Geyer C."/>
            <person name="Sichtig H."/>
        </authorList>
    </citation>
    <scope>NUCLEOTIDE SEQUENCE [LARGE SCALE GENOMIC DNA]</scope>
    <source>
        <strain evidence="10">FDAARGOS_370</strain>
    </source>
</reference>
<evidence type="ECO:0000256" key="2">
    <source>
        <dbReference type="ARBA" id="ARBA00022475"/>
    </source>
</evidence>
<organism evidence="9 10">
    <name type="scientific">Edwardsiella tarda</name>
    <dbReference type="NCBI Taxonomy" id="636"/>
    <lineage>
        <taxon>Bacteria</taxon>
        <taxon>Pseudomonadati</taxon>
        <taxon>Pseudomonadota</taxon>
        <taxon>Gammaproteobacteria</taxon>
        <taxon>Enterobacterales</taxon>
        <taxon>Hafniaceae</taxon>
        <taxon>Edwardsiella</taxon>
    </lineage>
</organism>
<dbReference type="EMBL" id="PDDV01000013">
    <property type="protein sequence ID" value="PEH72674.1"/>
    <property type="molecule type" value="Genomic_DNA"/>
</dbReference>
<dbReference type="InterPro" id="IPR003399">
    <property type="entry name" value="Mce/MlaD"/>
</dbReference>
<evidence type="ECO:0000259" key="8">
    <source>
        <dbReference type="Pfam" id="PF02470"/>
    </source>
</evidence>
<dbReference type="Proteomes" id="UP000219788">
    <property type="component" value="Unassembled WGS sequence"/>
</dbReference>
<evidence type="ECO:0000313" key="10">
    <source>
        <dbReference type="Proteomes" id="UP000219788"/>
    </source>
</evidence>
<dbReference type="InterPro" id="IPR051800">
    <property type="entry name" value="PqiA-PqiB_transport"/>
</dbReference>
<evidence type="ECO:0000256" key="3">
    <source>
        <dbReference type="ARBA" id="ARBA00022519"/>
    </source>
</evidence>
<gene>
    <name evidence="9" type="ORF">CRM76_12430</name>
</gene>
<proteinExistence type="predicted"/>
<evidence type="ECO:0000256" key="1">
    <source>
        <dbReference type="ARBA" id="ARBA00004533"/>
    </source>
</evidence>
<feature type="domain" description="Mce/MlaD" evidence="8">
    <location>
        <begin position="167"/>
        <end position="223"/>
    </location>
</feature>
<keyword evidence="4 7" id="KW-0812">Transmembrane</keyword>
<accession>A0A2A7U2Y7</accession>
<keyword evidence="3" id="KW-0997">Cell inner membrane</keyword>
<feature type="domain" description="Mce/MlaD" evidence="8">
    <location>
        <begin position="748"/>
        <end position="816"/>
    </location>
</feature>
<sequence length="879" mass="93529">MQPTTPTRANTQNNALIRHKRRLSPFWLLPFVALLIAGWMGYSALQARGETVVVSFHTAPGLVAGRTPVRFQGVEVGTVSKVSVTPDLRAIEVTLNIQRSMQHTLRQGTQFWLVNPQVSLAGVSGLDALVGGNYIAMLPGDGAPQKHFTALAEPPTRQPSGDELLLHLNAADLGSLSIGSPLYYRKIPVGRVYNYAIAEQQQGVRIDVLIEPRFASLVKENSRFWNVSGIRGDVSLSGISLQVDGLTALVNGAIAFDSPPQTPAAQAGSRFTLYPDLASSQRGVTVHLTLPSGEGLQAKRTPLMYQGIQVGLLTTLTLTADGHVDGTLAVDPSIVDLLRDESRITLSAPRLNLNQLNLSQLVSGSVLELHPGSGAARRDFQVLPADQALTQEAGALQLTLDADQSYGIEVGQPVRLKGIRVGQISGRELQDDGVRFTATIAAPYRTAIHGDSHFVVNSRLAVRVGLDGVALTGAAPQEWLEGGVTILPGTQGAVRSHYPLYRDAEAARDGIRGDQPPTTLTLQAATLPDVQPGSPVLYRKFRIGEIATITPRRDGFEIALYIQPAYRHLVGNESVFWAEGGAKVQLNGAGLTVQAAPLARALKGAISLDNLSGVQAARGAPRPLYANESAARAVGGHITLSTYDGARLAPGMPIRYLGLDIGQLASLGLSADRRQVLAQAVLYPEYVDAFARSGTRFSLVTPRISAAGVNNLEALLQPYINLEPGAGKATRHFTLQEATLSDARYLDGIQIVVDTPDAGALQVGTPVLYRGIEVGTVTGLTLGSLGDRVQVALRIGREYQRLVRSNSVFWQASGYSLAFGLTGGVVKSGTFQQFIRGGIAFATPPSTPLAPSAAAGTHFLLHDAPPSGWQDWGTAIPLR</sequence>
<feature type="domain" description="Mce/MlaD" evidence="8">
    <location>
        <begin position="637"/>
        <end position="725"/>
    </location>
</feature>
<keyword evidence="5 7" id="KW-1133">Transmembrane helix</keyword>
<dbReference type="PANTHER" id="PTHR30462:SF0">
    <property type="entry name" value="INTERMEMBRANE TRANSPORT PROTEIN YEBT"/>
    <property type="match status" value="1"/>
</dbReference>
<evidence type="ECO:0000256" key="6">
    <source>
        <dbReference type="ARBA" id="ARBA00023136"/>
    </source>
</evidence>
<dbReference type="Pfam" id="PF02470">
    <property type="entry name" value="MlaD"/>
    <property type="match status" value="6"/>
</dbReference>
<evidence type="ECO:0000313" key="9">
    <source>
        <dbReference type="EMBL" id="PEH72674.1"/>
    </source>
</evidence>
<dbReference type="RefSeq" id="WP_098143207.1">
    <property type="nucleotide sequence ID" value="NZ_JBGUAR010000041.1"/>
</dbReference>
<dbReference type="OrthoDB" id="9806984at2"/>
<evidence type="ECO:0000256" key="7">
    <source>
        <dbReference type="SAM" id="Phobius"/>
    </source>
</evidence>
<dbReference type="STRING" id="636.AAW15_07905"/>
<feature type="domain" description="Mce/MlaD" evidence="8">
    <location>
        <begin position="49"/>
        <end position="140"/>
    </location>
</feature>